<gene>
    <name evidence="5" type="primary">gsiB_4</name>
    <name evidence="5" type="ORF">NCTC12112_01376</name>
</gene>
<dbReference type="PROSITE" id="PS51257">
    <property type="entry name" value="PROKAR_LIPOPROTEIN"/>
    <property type="match status" value="1"/>
</dbReference>
<dbReference type="GO" id="GO:0042597">
    <property type="term" value="C:periplasmic space"/>
    <property type="evidence" value="ECO:0007669"/>
    <property type="project" value="UniProtKB-ARBA"/>
</dbReference>
<organism evidence="5 6">
    <name type="scientific">Fusobacterium ulcerans</name>
    <dbReference type="NCBI Taxonomy" id="861"/>
    <lineage>
        <taxon>Bacteria</taxon>
        <taxon>Fusobacteriati</taxon>
        <taxon>Fusobacteriota</taxon>
        <taxon>Fusobacteriia</taxon>
        <taxon>Fusobacteriales</taxon>
        <taxon>Fusobacteriaceae</taxon>
        <taxon>Fusobacterium</taxon>
    </lineage>
</organism>
<dbReference type="InterPro" id="IPR030678">
    <property type="entry name" value="Peptide/Ni-bd"/>
</dbReference>
<dbReference type="GO" id="GO:0015833">
    <property type="term" value="P:peptide transport"/>
    <property type="evidence" value="ECO:0007669"/>
    <property type="project" value="TreeGrafter"/>
</dbReference>
<dbReference type="GO" id="GO:1904680">
    <property type="term" value="F:peptide transmembrane transporter activity"/>
    <property type="evidence" value="ECO:0007669"/>
    <property type="project" value="TreeGrafter"/>
</dbReference>
<dbReference type="GO" id="GO:0043190">
    <property type="term" value="C:ATP-binding cassette (ABC) transporter complex"/>
    <property type="evidence" value="ECO:0007669"/>
    <property type="project" value="InterPro"/>
</dbReference>
<proteinExistence type="inferred from homology"/>
<dbReference type="PANTHER" id="PTHR30290">
    <property type="entry name" value="PERIPLASMIC BINDING COMPONENT OF ABC TRANSPORTER"/>
    <property type="match status" value="1"/>
</dbReference>
<evidence type="ECO:0000256" key="2">
    <source>
        <dbReference type="ARBA" id="ARBA00022448"/>
    </source>
</evidence>
<dbReference type="InterPro" id="IPR000914">
    <property type="entry name" value="SBP_5_dom"/>
</dbReference>
<evidence type="ECO:0000256" key="3">
    <source>
        <dbReference type="ARBA" id="ARBA00022729"/>
    </source>
</evidence>
<name>A0AAX2JB82_9FUSO</name>
<dbReference type="PANTHER" id="PTHR30290:SF9">
    <property type="entry name" value="OLIGOPEPTIDE-BINDING PROTEIN APPA"/>
    <property type="match status" value="1"/>
</dbReference>
<dbReference type="GeneID" id="78455940"/>
<dbReference type="Pfam" id="PF00496">
    <property type="entry name" value="SBP_bac_5"/>
    <property type="match status" value="1"/>
</dbReference>
<dbReference type="InterPro" id="IPR039424">
    <property type="entry name" value="SBP_5"/>
</dbReference>
<dbReference type="PIRSF" id="PIRSF002741">
    <property type="entry name" value="MppA"/>
    <property type="match status" value="1"/>
</dbReference>
<reference evidence="5 6" key="1">
    <citation type="submission" date="2018-06" db="EMBL/GenBank/DDBJ databases">
        <authorList>
            <consortium name="Pathogen Informatics"/>
            <person name="Doyle S."/>
        </authorList>
    </citation>
    <scope>NUCLEOTIDE SEQUENCE [LARGE SCALE GENOMIC DNA]</scope>
    <source>
        <strain evidence="5 6">NCTC12112</strain>
    </source>
</reference>
<comment type="similarity">
    <text evidence="1">Belongs to the bacterial solute-binding protein 5 family.</text>
</comment>
<evidence type="ECO:0000256" key="1">
    <source>
        <dbReference type="ARBA" id="ARBA00005695"/>
    </source>
</evidence>
<sequence length="508" mass="56634">MKKKLITILSLALFIFGCSSKDGEKKSNAPKEKVVIVSQGSKPKSLDPNMYNEIPALAVTEQIFNTLLRIDDKGNVVPELAESYEYASPTELIIKIKKNVKFHNGDTMTVNDVVFSLNRMLEKPASRIMVEIIDKIEILDDSTIKLTLKNSSAPLLFSLAHPLTAILNEKDTKAKNDMIATEPMGTGPYKFVSWGDGEKIEFVAFDDYFEGRPKIDKLIIRAITENSSRLAALETGEIDIAYSVAPVDTGVIENNKNLELISAPTTSTEYMTLNTTKAPFNNKDFRVALNYALDKQSMADSVFMGKAKPATTIVNPNVFGYSSEVPGFEYNPEKAKELIKKSGVTNPNFKLYVNDNAVRLQLAQIVQANFKEVGIDMEIETLEWGAYLQRTAQGEHTAFIGGWVSGTSDADIVLYPLLHSSSHGGAGNRAFYTNKDFDKEVEIARTTSDPEIRKAHYKNAQMILQEESPLIVLLYKNENIGINKRIKGFKYDPTTMHNLYNLDIVEVK</sequence>
<dbReference type="Gene3D" id="3.10.105.10">
    <property type="entry name" value="Dipeptide-binding Protein, Domain 3"/>
    <property type="match status" value="1"/>
</dbReference>
<dbReference type="KEGG" id="ful:C4N20_14025"/>
<feature type="domain" description="Solute-binding protein family 5" evidence="4">
    <location>
        <begin position="75"/>
        <end position="422"/>
    </location>
</feature>
<dbReference type="AlphaFoldDB" id="A0AAX2JB82"/>
<protein>
    <submittedName>
        <fullName evidence="5">Glutathione-binding protein gsiB</fullName>
    </submittedName>
</protein>
<dbReference type="Proteomes" id="UP000249008">
    <property type="component" value="Chromosome 1"/>
</dbReference>
<evidence type="ECO:0000259" key="4">
    <source>
        <dbReference type="Pfam" id="PF00496"/>
    </source>
</evidence>
<dbReference type="SUPFAM" id="SSF53850">
    <property type="entry name" value="Periplasmic binding protein-like II"/>
    <property type="match status" value="1"/>
</dbReference>
<keyword evidence="3" id="KW-0732">Signal</keyword>
<evidence type="ECO:0000313" key="6">
    <source>
        <dbReference type="Proteomes" id="UP000249008"/>
    </source>
</evidence>
<evidence type="ECO:0000313" key="5">
    <source>
        <dbReference type="EMBL" id="SQJ02431.1"/>
    </source>
</evidence>
<dbReference type="Gene3D" id="3.40.190.10">
    <property type="entry name" value="Periplasmic binding protein-like II"/>
    <property type="match status" value="1"/>
</dbReference>
<dbReference type="Gene3D" id="3.90.76.10">
    <property type="entry name" value="Dipeptide-binding Protein, Domain 1"/>
    <property type="match status" value="1"/>
</dbReference>
<dbReference type="RefSeq" id="WP_005977461.1">
    <property type="nucleotide sequence ID" value="NZ_CABKNW010000002.1"/>
</dbReference>
<keyword evidence="2" id="KW-0813">Transport</keyword>
<dbReference type="EMBL" id="LS483487">
    <property type="protein sequence ID" value="SQJ02431.1"/>
    <property type="molecule type" value="Genomic_DNA"/>
</dbReference>
<accession>A0AAX2JB82</accession>